<keyword evidence="2" id="KW-1185">Reference proteome</keyword>
<organism evidence="1 2">
    <name type="scientific">Adoxophyes honmai nucleopolyhedrovirus</name>
    <dbReference type="NCBI Taxonomy" id="224399"/>
    <lineage>
        <taxon>Viruses</taxon>
        <taxon>Viruses incertae sedis</taxon>
        <taxon>Naldaviricetes</taxon>
        <taxon>Lefavirales</taxon>
        <taxon>Baculoviridae</taxon>
        <taxon>Alphabaculovirus</taxon>
        <taxon>Alphabaculovirus adhonmai</taxon>
    </lineage>
</organism>
<dbReference type="OrthoDB" id="18602at10239"/>
<name>Q80LH6_NPVAH</name>
<dbReference type="GeneID" id="1485736"/>
<dbReference type="InterPro" id="IPR009661">
    <property type="entry name" value="AcMNPV_Da18"/>
</dbReference>
<proteinExistence type="predicted"/>
<dbReference type="Proteomes" id="UP000232720">
    <property type="component" value="Genome"/>
</dbReference>
<dbReference type="Pfam" id="PF06856">
    <property type="entry name" value="AcMNPV_Orf17"/>
    <property type="match status" value="1"/>
</dbReference>
<evidence type="ECO:0000313" key="1">
    <source>
        <dbReference type="EMBL" id="BAC67371.1"/>
    </source>
</evidence>
<reference evidence="1 2" key="1">
    <citation type="journal article" date="2003" name="Virology">
        <title>Genome sequence and organization of a nucleopolyhedrovirus isolated from the smaller tea tortrix, Adoxophyes honmai.</title>
        <authorList>
            <person name="Nakai M."/>
            <person name="Goto C."/>
            <person name="Kang W."/>
            <person name="Shikata M."/>
            <person name="Luque T."/>
            <person name="Kunimi Y."/>
        </authorList>
    </citation>
    <scope>NUCLEOTIDE SEQUENCE [LARGE SCALE GENOMIC DNA]</scope>
    <source>
        <strain evidence="1 2">ADN001</strain>
    </source>
</reference>
<evidence type="ECO:0000313" key="2">
    <source>
        <dbReference type="Proteomes" id="UP000232720"/>
    </source>
</evidence>
<protein>
    <submittedName>
        <fullName evidence="1">Uncharacterized protein</fullName>
    </submittedName>
</protein>
<accession>Q80LH6</accession>
<dbReference type="KEGG" id="vg:1485736"/>
<sequence length="220" mass="25632">MIGNGSPPPALNVYINDELLVNTFKTCNYTNKTVVIHYKVPLYQVNKLKIEIDSIDKYVQATFQYLEKYVSIVNARAKHDKIVFDGFANPEDEAKTCPFIFSRFKQLKENHRLNVVDMAKNMEGATVVYVYLNEAIMAESLLSKWYSRLWFRNAENDKQNETTVDYDHSLLEKINSRINEEPYCEYNLCKTSNNTQWAPVECKTGASLWEFKLIFNFMSS</sequence>
<dbReference type="RefSeq" id="NP_818767.1">
    <property type="nucleotide sequence ID" value="NC_004690.1"/>
</dbReference>
<dbReference type="EMBL" id="AP006270">
    <property type="protein sequence ID" value="BAC67371.1"/>
    <property type="molecule type" value="Genomic_DNA"/>
</dbReference>
<organismHost>
    <name type="scientific">Adoxophyes honmai</name>
    <name type="common">Smaller tea tortrix moth</name>
    <dbReference type="NCBI Taxonomy" id="85585"/>
</organismHost>